<dbReference type="InterPro" id="IPR024516">
    <property type="entry name" value="Mce_C"/>
</dbReference>
<dbReference type="Pfam" id="PF11887">
    <property type="entry name" value="Mce4_CUP1"/>
    <property type="match status" value="1"/>
</dbReference>
<dbReference type="Pfam" id="PF02470">
    <property type="entry name" value="MlaD"/>
    <property type="match status" value="1"/>
</dbReference>
<dbReference type="InterPro" id="IPR005693">
    <property type="entry name" value="Mce"/>
</dbReference>
<dbReference type="EMBL" id="LZSO01000035">
    <property type="protein sequence ID" value="OBB26102.1"/>
    <property type="molecule type" value="Genomic_DNA"/>
</dbReference>
<name>A0A1A0QVG4_MYCPR</name>
<gene>
    <name evidence="5" type="ORF">A5792_27480</name>
</gene>
<dbReference type="OrthoDB" id="3460188at2"/>
<evidence type="ECO:0000259" key="3">
    <source>
        <dbReference type="Pfam" id="PF02470"/>
    </source>
</evidence>
<dbReference type="RefSeq" id="WP_064935109.1">
    <property type="nucleotide sequence ID" value="NZ_LZSO01000035.1"/>
</dbReference>
<keyword evidence="2" id="KW-0812">Transmembrane</keyword>
<dbReference type="InterPro" id="IPR003399">
    <property type="entry name" value="Mce/MlaD"/>
</dbReference>
<accession>A0A1A0QVG4</accession>
<comment type="caution">
    <text evidence="5">The sequence shown here is derived from an EMBL/GenBank/DDBJ whole genome shotgun (WGS) entry which is preliminary data.</text>
</comment>
<dbReference type="GO" id="GO:0005576">
    <property type="term" value="C:extracellular region"/>
    <property type="evidence" value="ECO:0007669"/>
    <property type="project" value="TreeGrafter"/>
</dbReference>
<dbReference type="PANTHER" id="PTHR33371">
    <property type="entry name" value="INTERMEMBRANE PHOSPHOLIPID TRANSPORT SYSTEM BINDING PROTEIN MLAD-RELATED"/>
    <property type="match status" value="1"/>
</dbReference>
<protein>
    <submittedName>
        <fullName evidence="5">MCE-family protein MCE3A</fullName>
    </submittedName>
</protein>
<evidence type="ECO:0000256" key="1">
    <source>
        <dbReference type="SAM" id="MobiDB-lite"/>
    </source>
</evidence>
<feature type="transmembrane region" description="Helical" evidence="2">
    <location>
        <begin position="12"/>
        <end position="38"/>
    </location>
</feature>
<dbReference type="PANTHER" id="PTHR33371:SF19">
    <property type="entry name" value="MCE-FAMILY PROTEIN MCE4A"/>
    <property type="match status" value="1"/>
</dbReference>
<evidence type="ECO:0000313" key="6">
    <source>
        <dbReference type="Proteomes" id="UP000093902"/>
    </source>
</evidence>
<organism evidence="5 6">
    <name type="scientific">Mycolicibacterium peregrinum</name>
    <name type="common">Mycobacterium peregrinum</name>
    <dbReference type="NCBI Taxonomy" id="43304"/>
    <lineage>
        <taxon>Bacteria</taxon>
        <taxon>Bacillati</taxon>
        <taxon>Actinomycetota</taxon>
        <taxon>Actinomycetes</taxon>
        <taxon>Mycobacteriales</taxon>
        <taxon>Mycobacteriaceae</taxon>
        <taxon>Mycolicibacterium</taxon>
    </lineage>
</organism>
<reference evidence="6" key="1">
    <citation type="submission" date="2016-06" db="EMBL/GenBank/DDBJ databases">
        <authorList>
            <person name="Sutton G."/>
            <person name="Brinkac L."/>
            <person name="Sanka R."/>
            <person name="Adams M."/>
            <person name="Lau E."/>
            <person name="Mehaffy C."/>
            <person name="Tameris M."/>
            <person name="Hatherill M."/>
            <person name="Hanekom W."/>
            <person name="Mahomed H."/>
            <person name="Mcshane H."/>
        </authorList>
    </citation>
    <scope>NUCLEOTIDE SEQUENCE [LARGE SCALE GENOMIC DNA]</scope>
    <source>
        <strain evidence="6">852002-51209_SCH5440388</strain>
    </source>
</reference>
<dbReference type="AlphaFoldDB" id="A0A1A0QVG4"/>
<dbReference type="GO" id="GO:0051701">
    <property type="term" value="P:biological process involved in interaction with host"/>
    <property type="evidence" value="ECO:0007669"/>
    <property type="project" value="TreeGrafter"/>
</dbReference>
<evidence type="ECO:0000313" key="5">
    <source>
        <dbReference type="EMBL" id="OBB26102.1"/>
    </source>
</evidence>
<dbReference type="Proteomes" id="UP000093902">
    <property type="component" value="Unassembled WGS sequence"/>
</dbReference>
<sequence length="475" mass="49328">MEHKKNRGRVHPIWWTAALFVTVIGLVVTCSAIFAGAFRRSVPVTLTSDRSGLVMESGAKVKLRGVEVGRVAGISGGRQPVALKLELDPDQVDYIPANVEAEIASTTAFGGKYVDLIYPDTPSAQRITAGTVLRSRNVATEVNTVFDNLVGLLNQIDVTKLSAVLTAVSDAVRGQGERIGQATTDANQVLLAINPKLDEIGANWVSFKGFSDAYSGAAKDILATLDAASVSSNTVTGHANDLDALLLSAVGFSNSGVGLIAPNRGNLINGINVLEPTTSLLLKYNPIYTCLLQGAKYALDHGAYDNIGGNGRSVMQDVGLLLGDDIYRYPENLPKVAAKGGPGGHPGCGSLPDVSKNFPVRYLVTDTGFGTGVDIRPNPGIGFPGWVNYFPVTKAVPEPPRLRYPGGPAPGPMPAYPGAPPYGAPLYGPDGMPLYPGVPPAPAAPAAAAGDTPLPAEDPAPQGDPVPAGETVPSP</sequence>
<dbReference type="NCBIfam" id="TIGR00996">
    <property type="entry name" value="Mtu_fam_mce"/>
    <property type="match status" value="1"/>
</dbReference>
<feature type="domain" description="Mammalian cell entry C-terminal" evidence="4">
    <location>
        <begin position="123"/>
        <end position="342"/>
    </location>
</feature>
<evidence type="ECO:0000259" key="4">
    <source>
        <dbReference type="Pfam" id="PF11887"/>
    </source>
</evidence>
<proteinExistence type="predicted"/>
<evidence type="ECO:0000256" key="2">
    <source>
        <dbReference type="SAM" id="Phobius"/>
    </source>
</evidence>
<keyword evidence="2" id="KW-1133">Transmembrane helix</keyword>
<feature type="domain" description="Mce/MlaD" evidence="3">
    <location>
        <begin position="41"/>
        <end position="118"/>
    </location>
</feature>
<keyword evidence="2" id="KW-0472">Membrane</keyword>
<feature type="region of interest" description="Disordered" evidence="1">
    <location>
        <begin position="427"/>
        <end position="475"/>
    </location>
</feature>
<feature type="compositionally biased region" description="Low complexity" evidence="1">
    <location>
        <begin position="444"/>
        <end position="455"/>
    </location>
</feature>
<dbReference type="InterPro" id="IPR052336">
    <property type="entry name" value="MlaD_Phospholipid_Transporter"/>
</dbReference>